<dbReference type="FunFam" id="1.50.40.10:FF:000018">
    <property type="entry name" value="S-adenosylmethionine mitochondrial carrier protein-like"/>
    <property type="match status" value="1"/>
</dbReference>
<dbReference type="InterPro" id="IPR023395">
    <property type="entry name" value="MCP_dom_sf"/>
</dbReference>
<evidence type="ECO:0000256" key="5">
    <source>
        <dbReference type="ARBA" id="ARBA00022737"/>
    </source>
</evidence>
<reference evidence="13" key="2">
    <citation type="submission" date="2021-01" db="EMBL/GenBank/DDBJ databases">
        <authorList>
            <person name="Schikora-Tamarit M.A."/>
        </authorList>
    </citation>
    <scope>NUCLEOTIDE SEQUENCE</scope>
    <source>
        <strain evidence="13">CBS2887</strain>
    </source>
</reference>
<dbReference type="Pfam" id="PF00153">
    <property type="entry name" value="Mito_carr"/>
    <property type="match status" value="3"/>
</dbReference>
<dbReference type="PANTHER" id="PTHR45667">
    <property type="entry name" value="S-ADENOSYLMETHIONINE MITOCHONDRIAL CARRIER PROTEIN"/>
    <property type="match status" value="1"/>
</dbReference>
<dbReference type="OrthoDB" id="276989at2759"/>
<evidence type="ECO:0000256" key="10">
    <source>
        <dbReference type="ARBA" id="ARBA00073559"/>
    </source>
</evidence>
<keyword evidence="9 11" id="KW-0472">Membrane</keyword>
<keyword evidence="6" id="KW-0999">Mitochondrion inner membrane</keyword>
<evidence type="ECO:0000256" key="12">
    <source>
        <dbReference type="RuleBase" id="RU000488"/>
    </source>
</evidence>
<evidence type="ECO:0000256" key="3">
    <source>
        <dbReference type="ARBA" id="ARBA00022448"/>
    </source>
</evidence>
<dbReference type="Gene3D" id="1.50.40.10">
    <property type="entry name" value="Mitochondrial carrier domain"/>
    <property type="match status" value="1"/>
</dbReference>
<dbReference type="AlphaFoldDB" id="A0A9P8Q686"/>
<accession>A0A9P8Q686</accession>
<keyword evidence="14" id="KW-1185">Reference proteome</keyword>
<evidence type="ECO:0000313" key="13">
    <source>
        <dbReference type="EMBL" id="KAH3684923.1"/>
    </source>
</evidence>
<evidence type="ECO:0000256" key="4">
    <source>
        <dbReference type="ARBA" id="ARBA00022692"/>
    </source>
</evidence>
<evidence type="ECO:0000256" key="8">
    <source>
        <dbReference type="ARBA" id="ARBA00023128"/>
    </source>
</evidence>
<gene>
    <name evidence="13" type="ORF">WICPIJ_004120</name>
</gene>
<comment type="subcellular location">
    <subcellularLocation>
        <location evidence="1">Mitochondrion inner membrane</location>
        <topology evidence="1">Multi-pass membrane protein</topology>
    </subcellularLocation>
</comment>
<evidence type="ECO:0000256" key="7">
    <source>
        <dbReference type="ARBA" id="ARBA00022989"/>
    </source>
</evidence>
<keyword evidence="7" id="KW-1133">Transmembrane helix</keyword>
<comment type="caution">
    <text evidence="13">The sequence shown here is derived from an EMBL/GenBank/DDBJ whole genome shotgun (WGS) entry which is preliminary data.</text>
</comment>
<keyword evidence="5" id="KW-0677">Repeat</keyword>
<dbReference type="PROSITE" id="PS50920">
    <property type="entry name" value="SOLCAR"/>
    <property type="match status" value="3"/>
</dbReference>
<comment type="similarity">
    <text evidence="2 12">Belongs to the mitochondrial carrier (TC 2.A.29) family.</text>
</comment>
<name>A0A9P8Q686_WICPI</name>
<dbReference type="GO" id="GO:0005743">
    <property type="term" value="C:mitochondrial inner membrane"/>
    <property type="evidence" value="ECO:0007669"/>
    <property type="project" value="UniProtKB-SubCell"/>
</dbReference>
<feature type="repeat" description="Solcar" evidence="11">
    <location>
        <begin position="1"/>
        <end position="66"/>
    </location>
</feature>
<organism evidence="13 14">
    <name type="scientific">Wickerhamomyces pijperi</name>
    <name type="common">Yeast</name>
    <name type="synonym">Pichia pijperi</name>
    <dbReference type="NCBI Taxonomy" id="599730"/>
    <lineage>
        <taxon>Eukaryota</taxon>
        <taxon>Fungi</taxon>
        <taxon>Dikarya</taxon>
        <taxon>Ascomycota</taxon>
        <taxon>Saccharomycotina</taxon>
        <taxon>Saccharomycetes</taxon>
        <taxon>Phaffomycetales</taxon>
        <taxon>Wickerhamomycetaceae</taxon>
        <taxon>Wickerhamomyces</taxon>
    </lineage>
</organism>
<evidence type="ECO:0000256" key="9">
    <source>
        <dbReference type="ARBA" id="ARBA00023136"/>
    </source>
</evidence>
<dbReference type="EMBL" id="JAEUBG010002269">
    <property type="protein sequence ID" value="KAH3684923.1"/>
    <property type="molecule type" value="Genomic_DNA"/>
</dbReference>
<feature type="repeat" description="Solcar" evidence="11">
    <location>
        <begin position="177"/>
        <end position="260"/>
    </location>
</feature>
<reference evidence="13" key="1">
    <citation type="journal article" date="2021" name="Open Biol.">
        <title>Shared evolutionary footprints suggest mitochondrial oxidative damage underlies multiple complex I losses in fungi.</title>
        <authorList>
            <person name="Schikora-Tamarit M.A."/>
            <person name="Marcet-Houben M."/>
            <person name="Nosek J."/>
            <person name="Gabaldon T."/>
        </authorList>
    </citation>
    <scope>NUCLEOTIDE SEQUENCE</scope>
    <source>
        <strain evidence="13">CBS2887</strain>
    </source>
</reference>
<evidence type="ECO:0000256" key="6">
    <source>
        <dbReference type="ARBA" id="ARBA00022792"/>
    </source>
</evidence>
<feature type="repeat" description="Solcar" evidence="11">
    <location>
        <begin position="81"/>
        <end position="168"/>
    </location>
</feature>
<dbReference type="Proteomes" id="UP000774326">
    <property type="component" value="Unassembled WGS sequence"/>
</dbReference>
<evidence type="ECO:0000256" key="2">
    <source>
        <dbReference type="ARBA" id="ARBA00006375"/>
    </source>
</evidence>
<keyword evidence="8" id="KW-0496">Mitochondrion</keyword>
<evidence type="ECO:0000256" key="1">
    <source>
        <dbReference type="ARBA" id="ARBA00004448"/>
    </source>
</evidence>
<evidence type="ECO:0000256" key="11">
    <source>
        <dbReference type="PROSITE-ProRule" id="PRU00282"/>
    </source>
</evidence>
<keyword evidence="3 12" id="KW-0813">Transport</keyword>
<dbReference type="InterPro" id="IPR018108">
    <property type="entry name" value="MCP_transmembrane"/>
</dbReference>
<dbReference type="SUPFAM" id="SSF103506">
    <property type="entry name" value="Mitochondrial carrier"/>
    <property type="match status" value="1"/>
</dbReference>
<sequence length="264" mass="28085">SGACAGTSTDLTFFPIDTLKTRLQAKGGFFANGGYKGIYRGLGSAVIASAPSASLFFITYDTIKAQLTPLAKEQISNEEIAVPLAHMAAASCGEIAACLVRVPAEVIKQRTQTSGAGATSWGTLQTILDNRNNEGLVRALYRGWGTTILREIPFTMIQFPLYEKMKRMWAAYQGHDTNPLQGALCGSVAGGIAAASTTPLDVLKTRIMLHKGSIGLLTLAKTMLKEEGPKVFFSGVAPRTMWISLGGAIFLGVYETVSTTLKAI</sequence>
<evidence type="ECO:0000313" key="14">
    <source>
        <dbReference type="Proteomes" id="UP000774326"/>
    </source>
</evidence>
<protein>
    <recommendedName>
        <fullName evidence="10">Putative mitochondrial carrier protein PET8</fullName>
    </recommendedName>
</protein>
<keyword evidence="4 11" id="KW-0812">Transmembrane</keyword>
<proteinExistence type="inferred from homology"/>
<feature type="non-terminal residue" evidence="13">
    <location>
        <position position="1"/>
    </location>
</feature>